<protein>
    <submittedName>
        <fullName evidence="7">Heme peroxidase</fullName>
    </submittedName>
</protein>
<evidence type="ECO:0000256" key="3">
    <source>
        <dbReference type="ARBA" id="ARBA00023002"/>
    </source>
</evidence>
<feature type="compositionally biased region" description="Polar residues" evidence="6">
    <location>
        <begin position="1"/>
        <end position="21"/>
    </location>
</feature>
<proteinExistence type="predicted"/>
<dbReference type="SUPFAM" id="SSF48264">
    <property type="entry name" value="Cytochrome P450"/>
    <property type="match status" value="2"/>
</dbReference>
<dbReference type="Gene3D" id="1.10.640.10">
    <property type="entry name" value="Haem peroxidase domain superfamily, animal type"/>
    <property type="match status" value="1"/>
</dbReference>
<evidence type="ECO:0000256" key="2">
    <source>
        <dbReference type="ARBA" id="ARBA00022964"/>
    </source>
</evidence>
<dbReference type="InterPro" id="IPR010255">
    <property type="entry name" value="Haem_peroxidase_sf"/>
</dbReference>
<evidence type="ECO:0000313" key="7">
    <source>
        <dbReference type="EMBL" id="KAK0750058.1"/>
    </source>
</evidence>
<dbReference type="PRINTS" id="PR00457">
    <property type="entry name" value="ANPEROXIDASE"/>
</dbReference>
<reference evidence="7" key="1">
    <citation type="submission" date="2023-06" db="EMBL/GenBank/DDBJ databases">
        <title>Genome-scale phylogeny and comparative genomics of the fungal order Sordariales.</title>
        <authorList>
            <consortium name="Lawrence Berkeley National Laboratory"/>
            <person name="Hensen N."/>
            <person name="Bonometti L."/>
            <person name="Westerberg I."/>
            <person name="Brannstrom I.O."/>
            <person name="Guillou S."/>
            <person name="Cros-Aarteil S."/>
            <person name="Calhoun S."/>
            <person name="Haridas S."/>
            <person name="Kuo A."/>
            <person name="Mondo S."/>
            <person name="Pangilinan J."/>
            <person name="Riley R."/>
            <person name="LaButti K."/>
            <person name="Andreopoulos B."/>
            <person name="Lipzen A."/>
            <person name="Chen C."/>
            <person name="Yanf M."/>
            <person name="Daum C."/>
            <person name="Ng V."/>
            <person name="Clum A."/>
            <person name="Steindorff A."/>
            <person name="Ohm R."/>
            <person name="Martin F."/>
            <person name="Silar P."/>
            <person name="Natvig D."/>
            <person name="Lalanne C."/>
            <person name="Gautier V."/>
            <person name="Ament-velasquez S.L."/>
            <person name="Kruys A."/>
            <person name="Hutchinson M.I."/>
            <person name="Powell A.J."/>
            <person name="Barry K."/>
            <person name="Miller A.N."/>
            <person name="Grigoriev I.V."/>
            <person name="Debuchy R."/>
            <person name="Gladieux P."/>
            <person name="Thoren M.H."/>
            <person name="Johannesson H."/>
        </authorList>
    </citation>
    <scope>NUCLEOTIDE SEQUENCE</scope>
    <source>
        <strain evidence="7">SMH3187-1</strain>
    </source>
</reference>
<dbReference type="SUPFAM" id="SSF48113">
    <property type="entry name" value="Heme-dependent peroxidases"/>
    <property type="match status" value="1"/>
</dbReference>
<dbReference type="GO" id="GO:0016705">
    <property type="term" value="F:oxidoreductase activity, acting on paired donors, with incorporation or reduction of molecular oxygen"/>
    <property type="evidence" value="ECO:0007669"/>
    <property type="project" value="InterPro"/>
</dbReference>
<dbReference type="InterPro" id="IPR019791">
    <property type="entry name" value="Haem_peroxidase_animal"/>
</dbReference>
<sequence>MASYQNGDEGNGSKGPTTTVSPIDPGGERVSTLAKPQPGPLKGLSLTADRKGVKNAFEQYGQIIQAKVQPLPNQSIGGTKAKKWGKLSDDIKRLRVADLKTLKTVVVGKIKGEQVKDDKTMIMEQVIQLVSNLNSDSKLRAELTNTFLGELWDSIDHPPLLYVGDKFEYRQADGSNNNPMFPQLGAAGTTYARSVPSSVIRPGALPDPELIYDSVMKRTEFKPHPNNVSSFLWHWASIIIHDLFWTDYPDMTKSKTSSYLDLSPLYGSNQKMQDSIRTFEHGKIKADSFADKRLLGMPPGVGVILIMFNRFHNDVCDNLIAINEDGRFTAPVASERLAGENLAAAKKKYDNDLFQTARLVTTGLYINITLVDYVRNIVNLNRVDTEWTLDPRQNTGVDVGTNKGAERGTGNVVSVEFNLCYRWHACISQTDEKWIEDFYHELFGKPANEVSVEELVRGFGKFEHRIPDDPAHRPFNNFKRGHDGKFNDDDLVDCISSVVEDVAGSFGGRHGMRAIEILGIIQSRKWNVCSLNEFRRHFQLKPYESFEDINSDPGISESLRRLYGHPDFVELYPGLVAEEPKQPKVPGVGIAPTYTISRVVLSDAVVLVRGDRHHTTSYSARTLTNWGFNGAQYDLKVNHGCVLYKLFLGAFPHHFKGNSVYAHYPMVIPSETLKIQKDLKRDHLFDWSRPTRQRQTREVATTAEVKDFLGKPDQSRSTWHSSLQSLLSIGGSKQRLSSDDHENIRQQLHEKLYTAEVHAQVKEFYRQTTERILDEASYPLGGRRFVDVVRDVGNIVPVDFAARVLNLPLDSKDNKKGIYKPHELYSVLSLLHIALYQAPEPVKAFPIQQAAHTVATQLATVVEGGLKGSGGYFAKKSDPVSVFGAELVKGLAQGGKDAAWTQILPTAAALVPTQATVFAQAVDYYLTPNKGHGHYAQIHAAACQPPSTETDALLLGYALEGARLSGGTGLYQESIPSTTEKTADGPAVEPEKIYVNFVRNPPTLTQLGSITTDTHQTKTAKDAHCFPDPEAVNPSRPLASYVQYSAGPHAVLGTQLSQAALTEMFRAVMKRKGLARARGPQGELKKIVGAGGRVEYLREDWGAKAPFPVTMKVTWDAV</sequence>
<comment type="caution">
    <text evidence="7">The sequence shown here is derived from an EMBL/GenBank/DDBJ whole genome shotgun (WGS) entry which is preliminary data.</text>
</comment>
<dbReference type="GO" id="GO:0020037">
    <property type="term" value="F:heme binding"/>
    <property type="evidence" value="ECO:0007669"/>
    <property type="project" value="InterPro"/>
</dbReference>
<dbReference type="GO" id="GO:0004601">
    <property type="term" value="F:peroxidase activity"/>
    <property type="evidence" value="ECO:0007669"/>
    <property type="project" value="UniProtKB-KW"/>
</dbReference>
<dbReference type="GO" id="GO:0051213">
    <property type="term" value="F:dioxygenase activity"/>
    <property type="evidence" value="ECO:0007669"/>
    <property type="project" value="UniProtKB-KW"/>
</dbReference>
<evidence type="ECO:0000313" key="8">
    <source>
        <dbReference type="Proteomes" id="UP001172155"/>
    </source>
</evidence>
<organism evidence="7 8">
    <name type="scientific">Schizothecium vesticola</name>
    <dbReference type="NCBI Taxonomy" id="314040"/>
    <lineage>
        <taxon>Eukaryota</taxon>
        <taxon>Fungi</taxon>
        <taxon>Dikarya</taxon>
        <taxon>Ascomycota</taxon>
        <taxon>Pezizomycotina</taxon>
        <taxon>Sordariomycetes</taxon>
        <taxon>Sordariomycetidae</taxon>
        <taxon>Sordariales</taxon>
        <taxon>Schizotheciaceae</taxon>
        <taxon>Schizothecium</taxon>
    </lineage>
</organism>
<keyword evidence="7" id="KW-0575">Peroxidase</keyword>
<dbReference type="EMBL" id="JAUKUD010000003">
    <property type="protein sequence ID" value="KAK0750058.1"/>
    <property type="molecule type" value="Genomic_DNA"/>
</dbReference>
<keyword evidence="2" id="KW-0223">Dioxygenase</keyword>
<dbReference type="InterPro" id="IPR050783">
    <property type="entry name" value="Oxylipin_biosynth_metab"/>
</dbReference>
<dbReference type="AlphaFoldDB" id="A0AA40K8L2"/>
<dbReference type="GO" id="GO:0004497">
    <property type="term" value="F:monooxygenase activity"/>
    <property type="evidence" value="ECO:0007669"/>
    <property type="project" value="InterPro"/>
</dbReference>
<feature type="binding site" description="axial binding residue" evidence="5">
    <location>
        <position position="424"/>
    </location>
    <ligand>
        <name>heme b</name>
        <dbReference type="ChEBI" id="CHEBI:60344"/>
    </ligand>
    <ligandPart>
        <name>Fe</name>
        <dbReference type="ChEBI" id="CHEBI:18248"/>
    </ligandPart>
</feature>
<dbReference type="PANTHER" id="PTHR11903">
    <property type="entry name" value="PROSTAGLANDIN G/H SYNTHASE"/>
    <property type="match status" value="1"/>
</dbReference>
<feature type="region of interest" description="Disordered" evidence="6">
    <location>
        <begin position="1"/>
        <end position="46"/>
    </location>
</feature>
<keyword evidence="8" id="KW-1185">Reference proteome</keyword>
<name>A0AA40K8L2_9PEZI</name>
<dbReference type="PROSITE" id="PS50292">
    <property type="entry name" value="PEROXIDASE_3"/>
    <property type="match status" value="1"/>
</dbReference>
<keyword evidence="5" id="KW-0349">Heme</keyword>
<evidence type="ECO:0000256" key="6">
    <source>
        <dbReference type="SAM" id="MobiDB-lite"/>
    </source>
</evidence>
<dbReference type="Proteomes" id="UP001172155">
    <property type="component" value="Unassembled WGS sequence"/>
</dbReference>
<evidence type="ECO:0000256" key="4">
    <source>
        <dbReference type="ARBA" id="ARBA00023004"/>
    </source>
</evidence>
<keyword evidence="4 5" id="KW-0408">Iron</keyword>
<dbReference type="GO" id="GO:0005506">
    <property type="term" value="F:iron ion binding"/>
    <property type="evidence" value="ECO:0007669"/>
    <property type="project" value="InterPro"/>
</dbReference>
<dbReference type="InterPro" id="IPR037120">
    <property type="entry name" value="Haem_peroxidase_sf_animal"/>
</dbReference>
<dbReference type="PANTHER" id="PTHR11903:SF13">
    <property type="entry name" value="LINOLEATE 10R-LIPOXYGENASE"/>
    <property type="match status" value="1"/>
</dbReference>
<dbReference type="Pfam" id="PF03098">
    <property type="entry name" value="An_peroxidase"/>
    <property type="match status" value="2"/>
</dbReference>
<accession>A0AA40K8L2</accession>
<keyword evidence="3" id="KW-0560">Oxidoreductase</keyword>
<gene>
    <name evidence="7" type="ORF">B0T18DRAFT_437409</name>
</gene>
<dbReference type="CDD" id="cd09817">
    <property type="entry name" value="linoleate_diol_synthase_like"/>
    <property type="match status" value="1"/>
</dbReference>
<evidence type="ECO:0000256" key="1">
    <source>
        <dbReference type="ARBA" id="ARBA00022723"/>
    </source>
</evidence>
<dbReference type="GO" id="GO:0006979">
    <property type="term" value="P:response to oxidative stress"/>
    <property type="evidence" value="ECO:0007669"/>
    <property type="project" value="InterPro"/>
</dbReference>
<keyword evidence="1 5" id="KW-0479">Metal-binding</keyword>
<dbReference type="InterPro" id="IPR034812">
    <property type="entry name" value="Ppo-like_N"/>
</dbReference>
<dbReference type="InterPro" id="IPR036396">
    <property type="entry name" value="Cyt_P450_sf"/>
</dbReference>
<dbReference type="GO" id="GO:0006631">
    <property type="term" value="P:fatty acid metabolic process"/>
    <property type="evidence" value="ECO:0007669"/>
    <property type="project" value="UniProtKB-ARBA"/>
</dbReference>
<evidence type="ECO:0000256" key="5">
    <source>
        <dbReference type="PIRSR" id="PIRSR619791-2"/>
    </source>
</evidence>
<dbReference type="CDD" id="cd20612">
    <property type="entry name" value="CYP_LDS-like_C"/>
    <property type="match status" value="1"/>
</dbReference>